<keyword evidence="1" id="KW-0175">Coiled coil</keyword>
<feature type="compositionally biased region" description="Polar residues" evidence="2">
    <location>
        <begin position="227"/>
        <end position="241"/>
    </location>
</feature>
<feature type="coiled-coil region" evidence="1">
    <location>
        <begin position="366"/>
        <end position="419"/>
    </location>
</feature>
<feature type="domain" description="Myb-like" evidence="3">
    <location>
        <begin position="12"/>
        <end position="74"/>
    </location>
</feature>
<protein>
    <recommendedName>
        <fullName evidence="3">Myb-like domain-containing protein</fullName>
    </recommendedName>
</protein>
<evidence type="ECO:0000256" key="2">
    <source>
        <dbReference type="SAM" id="MobiDB-lite"/>
    </source>
</evidence>
<evidence type="ECO:0000256" key="1">
    <source>
        <dbReference type="SAM" id="Coils"/>
    </source>
</evidence>
<feature type="region of interest" description="Disordered" evidence="2">
    <location>
        <begin position="164"/>
        <end position="258"/>
    </location>
</feature>
<feature type="compositionally biased region" description="Polar residues" evidence="2">
    <location>
        <begin position="181"/>
        <end position="191"/>
    </location>
</feature>
<evidence type="ECO:0000313" key="4">
    <source>
        <dbReference type="EMBL" id="KIN06918.1"/>
    </source>
</evidence>
<dbReference type="InParanoid" id="A0A0C3DXS7"/>
<proteinExistence type="predicted"/>
<gene>
    <name evidence="4" type="ORF">OIDMADRAFT_46835</name>
</gene>
<evidence type="ECO:0000259" key="3">
    <source>
        <dbReference type="PROSITE" id="PS50090"/>
    </source>
</evidence>
<dbReference type="Proteomes" id="UP000054321">
    <property type="component" value="Unassembled WGS sequence"/>
</dbReference>
<sequence length="441" mass="49230">MDSTENESIDLRTHPNWSEWSEQEESILTQLTYQPPDRPSVTKAAHWEMVSSTLQHHGYRRTPTACRIHWIYITKSRNINTQAIRSTRDGQQVLSSTPTAIRSAPIPITSNLNTPCFNKRPLIHPETGLNNNWDAGSRHTKRLKGFPMENLIRQGALKYQPILPSNILSDRPQRSLEEASPISTAQEQGQNQRDKTFHNTTDGMSRVSHEHILQGASGPPDPRNRNESQSGLKGQPTSGAPPNTPPESPQALPGAPGAVDSFESITVEVEGCVVDQLDGSSHLSITESLSAEKDSAIPQPVIQAVETPSIPEASERDKQVGWASRQVESFEADIQKLKCDATARTVIVASIDREIENFQGDYDKLIQGKQEEIARVLRELEERHNKKCEALKSKLENLNESKRTEIGELKRNASEVSRKEIGLVRFQAIIDYYAQEDVGDD</sequence>
<dbReference type="InterPro" id="IPR001005">
    <property type="entry name" value="SANT/Myb"/>
</dbReference>
<organism evidence="4 5">
    <name type="scientific">Oidiodendron maius (strain Zn)</name>
    <dbReference type="NCBI Taxonomy" id="913774"/>
    <lineage>
        <taxon>Eukaryota</taxon>
        <taxon>Fungi</taxon>
        <taxon>Dikarya</taxon>
        <taxon>Ascomycota</taxon>
        <taxon>Pezizomycotina</taxon>
        <taxon>Leotiomycetes</taxon>
        <taxon>Leotiomycetes incertae sedis</taxon>
        <taxon>Myxotrichaceae</taxon>
        <taxon>Oidiodendron</taxon>
    </lineage>
</organism>
<dbReference type="STRING" id="913774.A0A0C3DXS7"/>
<dbReference type="HOGENOM" id="CLU_628653_0_0_1"/>
<accession>A0A0C3DXS7</accession>
<evidence type="ECO:0000313" key="5">
    <source>
        <dbReference type="Proteomes" id="UP000054321"/>
    </source>
</evidence>
<dbReference type="EMBL" id="KN832870">
    <property type="protein sequence ID" value="KIN06918.1"/>
    <property type="molecule type" value="Genomic_DNA"/>
</dbReference>
<dbReference type="AlphaFoldDB" id="A0A0C3DXS7"/>
<name>A0A0C3DXS7_OIDMZ</name>
<keyword evidence="5" id="KW-1185">Reference proteome</keyword>
<reference evidence="5" key="2">
    <citation type="submission" date="2015-01" db="EMBL/GenBank/DDBJ databases">
        <title>Evolutionary Origins and Diversification of the Mycorrhizal Mutualists.</title>
        <authorList>
            <consortium name="DOE Joint Genome Institute"/>
            <consortium name="Mycorrhizal Genomics Consortium"/>
            <person name="Kohler A."/>
            <person name="Kuo A."/>
            <person name="Nagy L.G."/>
            <person name="Floudas D."/>
            <person name="Copeland A."/>
            <person name="Barry K.W."/>
            <person name="Cichocki N."/>
            <person name="Veneault-Fourrey C."/>
            <person name="LaButti K."/>
            <person name="Lindquist E.A."/>
            <person name="Lipzen A."/>
            <person name="Lundell T."/>
            <person name="Morin E."/>
            <person name="Murat C."/>
            <person name="Riley R."/>
            <person name="Ohm R."/>
            <person name="Sun H."/>
            <person name="Tunlid A."/>
            <person name="Henrissat B."/>
            <person name="Grigoriev I.V."/>
            <person name="Hibbett D.S."/>
            <person name="Martin F."/>
        </authorList>
    </citation>
    <scope>NUCLEOTIDE SEQUENCE [LARGE SCALE GENOMIC DNA]</scope>
    <source>
        <strain evidence="5">Zn</strain>
    </source>
</reference>
<dbReference type="PROSITE" id="PS50090">
    <property type="entry name" value="MYB_LIKE"/>
    <property type="match status" value="1"/>
</dbReference>
<reference evidence="4 5" key="1">
    <citation type="submission" date="2014-04" db="EMBL/GenBank/DDBJ databases">
        <authorList>
            <consortium name="DOE Joint Genome Institute"/>
            <person name="Kuo A."/>
            <person name="Martino E."/>
            <person name="Perotto S."/>
            <person name="Kohler A."/>
            <person name="Nagy L.G."/>
            <person name="Floudas D."/>
            <person name="Copeland A."/>
            <person name="Barry K.W."/>
            <person name="Cichocki N."/>
            <person name="Veneault-Fourrey C."/>
            <person name="LaButti K."/>
            <person name="Lindquist E.A."/>
            <person name="Lipzen A."/>
            <person name="Lundell T."/>
            <person name="Morin E."/>
            <person name="Murat C."/>
            <person name="Sun H."/>
            <person name="Tunlid A."/>
            <person name="Henrissat B."/>
            <person name="Grigoriev I.V."/>
            <person name="Hibbett D.S."/>
            <person name="Martin F."/>
            <person name="Nordberg H.P."/>
            <person name="Cantor M.N."/>
            <person name="Hua S.X."/>
        </authorList>
    </citation>
    <scope>NUCLEOTIDE SEQUENCE [LARGE SCALE GENOMIC DNA]</scope>
    <source>
        <strain evidence="4 5">Zn</strain>
    </source>
</reference>